<accession>A0A6A6WN96</accession>
<feature type="compositionally biased region" description="Acidic residues" evidence="1">
    <location>
        <begin position="80"/>
        <end position="91"/>
    </location>
</feature>
<dbReference type="EMBL" id="MU002892">
    <property type="protein sequence ID" value="KAF2785536.1"/>
    <property type="molecule type" value="Genomic_DNA"/>
</dbReference>
<reference evidence="2" key="1">
    <citation type="journal article" date="2020" name="Stud. Mycol.">
        <title>101 Dothideomycetes genomes: a test case for predicting lifestyles and emergence of pathogens.</title>
        <authorList>
            <person name="Haridas S."/>
            <person name="Albert R."/>
            <person name="Binder M."/>
            <person name="Bloem J."/>
            <person name="Labutti K."/>
            <person name="Salamov A."/>
            <person name="Andreopoulos B."/>
            <person name="Baker S."/>
            <person name="Barry K."/>
            <person name="Bills G."/>
            <person name="Bluhm B."/>
            <person name="Cannon C."/>
            <person name="Castanera R."/>
            <person name="Culley D."/>
            <person name="Daum C."/>
            <person name="Ezra D."/>
            <person name="Gonzalez J."/>
            <person name="Henrissat B."/>
            <person name="Kuo A."/>
            <person name="Liang C."/>
            <person name="Lipzen A."/>
            <person name="Lutzoni F."/>
            <person name="Magnuson J."/>
            <person name="Mondo S."/>
            <person name="Nolan M."/>
            <person name="Ohm R."/>
            <person name="Pangilinan J."/>
            <person name="Park H.-J."/>
            <person name="Ramirez L."/>
            <person name="Alfaro M."/>
            <person name="Sun H."/>
            <person name="Tritt A."/>
            <person name="Yoshinaga Y."/>
            <person name="Zwiers L.-H."/>
            <person name="Turgeon B."/>
            <person name="Goodwin S."/>
            <person name="Spatafora J."/>
            <person name="Crous P."/>
            <person name="Grigoriev I."/>
        </authorList>
    </citation>
    <scope>NUCLEOTIDE SEQUENCE</scope>
    <source>
        <strain evidence="2">CBS 109.77</strain>
    </source>
</reference>
<protein>
    <submittedName>
        <fullName evidence="2">Uncharacterized protein</fullName>
    </submittedName>
</protein>
<sequence length="113" mass="11913">MATLPPAAKLFLPRPCPPPHRYLHTPPLARRPALVSRSRRPRSRNIAVAFCAVRGAARATSGVQVLAVGEAGDWASEVDVDVDESEGEGEGDAYRHGSADAMEDLAEGARGGV</sequence>
<dbReference type="Proteomes" id="UP000799757">
    <property type="component" value="Unassembled WGS sequence"/>
</dbReference>
<evidence type="ECO:0000313" key="3">
    <source>
        <dbReference type="Proteomes" id="UP000799757"/>
    </source>
</evidence>
<feature type="region of interest" description="Disordered" evidence="1">
    <location>
        <begin position="80"/>
        <end position="100"/>
    </location>
</feature>
<name>A0A6A6WN96_9PLEO</name>
<gene>
    <name evidence="2" type="ORF">K505DRAFT_380833</name>
</gene>
<evidence type="ECO:0000313" key="2">
    <source>
        <dbReference type="EMBL" id="KAF2785536.1"/>
    </source>
</evidence>
<dbReference type="AlphaFoldDB" id="A0A6A6WN96"/>
<organism evidence="2 3">
    <name type="scientific">Melanomma pulvis-pyrius CBS 109.77</name>
    <dbReference type="NCBI Taxonomy" id="1314802"/>
    <lineage>
        <taxon>Eukaryota</taxon>
        <taxon>Fungi</taxon>
        <taxon>Dikarya</taxon>
        <taxon>Ascomycota</taxon>
        <taxon>Pezizomycotina</taxon>
        <taxon>Dothideomycetes</taxon>
        <taxon>Pleosporomycetidae</taxon>
        <taxon>Pleosporales</taxon>
        <taxon>Melanommataceae</taxon>
        <taxon>Melanomma</taxon>
    </lineage>
</organism>
<evidence type="ECO:0000256" key="1">
    <source>
        <dbReference type="SAM" id="MobiDB-lite"/>
    </source>
</evidence>
<keyword evidence="3" id="KW-1185">Reference proteome</keyword>
<proteinExistence type="predicted"/>